<protein>
    <submittedName>
        <fullName evidence="2">Reactive intermediate/imine deaminase</fullName>
    </submittedName>
</protein>
<dbReference type="Pfam" id="PF01042">
    <property type="entry name" value="Ribonuc_L-PSP"/>
    <property type="match status" value="1"/>
</dbReference>
<evidence type="ECO:0000256" key="1">
    <source>
        <dbReference type="ARBA" id="ARBA00010552"/>
    </source>
</evidence>
<dbReference type="InterPro" id="IPR006175">
    <property type="entry name" value="YjgF/YER057c/UK114"/>
</dbReference>
<proteinExistence type="inferred from homology"/>
<dbReference type="AlphaFoldDB" id="A0A1Y6EL18"/>
<dbReference type="SUPFAM" id="SSF55298">
    <property type="entry name" value="YjgF-like"/>
    <property type="match status" value="1"/>
</dbReference>
<dbReference type="GO" id="GO:0019239">
    <property type="term" value="F:deaminase activity"/>
    <property type="evidence" value="ECO:0007669"/>
    <property type="project" value="TreeGrafter"/>
</dbReference>
<dbReference type="Gene3D" id="3.30.1330.40">
    <property type="entry name" value="RutC-like"/>
    <property type="match status" value="1"/>
</dbReference>
<dbReference type="Proteomes" id="UP000194469">
    <property type="component" value="Unassembled WGS sequence"/>
</dbReference>
<dbReference type="GO" id="GO:0005829">
    <property type="term" value="C:cytosol"/>
    <property type="evidence" value="ECO:0007669"/>
    <property type="project" value="TreeGrafter"/>
</dbReference>
<keyword evidence="3" id="KW-1185">Reference proteome</keyword>
<dbReference type="PANTHER" id="PTHR11803:SF58">
    <property type="entry name" value="PROTEIN HMF1-RELATED"/>
    <property type="match status" value="1"/>
</dbReference>
<gene>
    <name evidence="2" type="ORF">SAMN06295984_0837</name>
</gene>
<sequence length="114" mass="11602">MSGPPLSPARRAGPLVFTSGQLARGDDGKIVAGGIEAQAEQALANLIAVLAAEGCTAADVVKVTAWLTDARFGAAFNAAYRRHFGAPFPARSTVVSALLADGALIEVEAIAQRA</sequence>
<dbReference type="CDD" id="cd00448">
    <property type="entry name" value="YjgF_YER057c_UK114_family"/>
    <property type="match status" value="1"/>
</dbReference>
<evidence type="ECO:0000313" key="3">
    <source>
        <dbReference type="Proteomes" id="UP000194469"/>
    </source>
</evidence>
<dbReference type="RefSeq" id="WP_086456107.1">
    <property type="nucleotide sequence ID" value="NZ_FXWL01000001.1"/>
</dbReference>
<dbReference type="InterPro" id="IPR035959">
    <property type="entry name" value="RutC-like_sf"/>
</dbReference>
<organism evidence="2 3">
    <name type="scientific">Sphingopyxis terrae subsp. ummariensis</name>
    <dbReference type="NCBI Taxonomy" id="429001"/>
    <lineage>
        <taxon>Bacteria</taxon>
        <taxon>Pseudomonadati</taxon>
        <taxon>Pseudomonadota</taxon>
        <taxon>Alphaproteobacteria</taxon>
        <taxon>Sphingomonadales</taxon>
        <taxon>Sphingomonadaceae</taxon>
        <taxon>Sphingopyxis</taxon>
    </lineage>
</organism>
<name>A0A1Y6EL18_9SPHN</name>
<reference evidence="3" key="1">
    <citation type="submission" date="2017-04" db="EMBL/GenBank/DDBJ databases">
        <authorList>
            <person name="Varghese N."/>
            <person name="Submissions S."/>
        </authorList>
    </citation>
    <scope>NUCLEOTIDE SEQUENCE [LARGE SCALE GENOMIC DNA]</scope>
    <source>
        <strain evidence="3">UI2</strain>
    </source>
</reference>
<evidence type="ECO:0000313" key="2">
    <source>
        <dbReference type="EMBL" id="SMQ63287.1"/>
    </source>
</evidence>
<dbReference type="EMBL" id="FXWL01000001">
    <property type="protein sequence ID" value="SMQ63287.1"/>
    <property type="molecule type" value="Genomic_DNA"/>
</dbReference>
<dbReference type="PANTHER" id="PTHR11803">
    <property type="entry name" value="2-IMINOBUTANOATE/2-IMINOPROPANOATE DEAMINASE RIDA"/>
    <property type="match status" value="1"/>
</dbReference>
<accession>A0A1Y6EL18</accession>
<comment type="similarity">
    <text evidence="1">Belongs to the RutC family.</text>
</comment>
<dbReference type="GeneID" id="303000914"/>